<dbReference type="OrthoDB" id="9979716at2759"/>
<evidence type="ECO:0000313" key="2">
    <source>
        <dbReference type="Proteomes" id="UP000821853"/>
    </source>
</evidence>
<accession>A0A9J6FSW5</accession>
<gene>
    <name evidence="1" type="ORF">HPB48_002005</name>
</gene>
<dbReference type="EMBL" id="JABSTR010000004">
    <property type="protein sequence ID" value="KAH9366314.1"/>
    <property type="molecule type" value="Genomic_DNA"/>
</dbReference>
<keyword evidence="2" id="KW-1185">Reference proteome</keyword>
<sequence>MLVRKSPLKPGLAQRVAGELSRTARDACLLPAFDPESQDFITLLALSAPYNSEGSASSHPCPALALTDGLRATGRASWKPDACRDILGMPATQPPRVPRGQLRRRPAVTIRHAAGARRQHQIMSLALGGLFRCGIARLPAIPFRLTTINGGPCSDQKRSTYSCSAQVFSEADKVTQLSGLHDTCRRTVLPGVTGNLTFNISAAAPVTTAPNERPAVPLPPTAPLSVCPRSNSAAHSAPNETAPRVSYGCSCAVTGGTVLRPDFRRRITASRSRTSLWKRAVL</sequence>
<evidence type="ECO:0000313" key="1">
    <source>
        <dbReference type="EMBL" id="KAH9366314.1"/>
    </source>
</evidence>
<comment type="caution">
    <text evidence="1">The sequence shown here is derived from an EMBL/GenBank/DDBJ whole genome shotgun (WGS) entry which is preliminary data.</text>
</comment>
<dbReference type="AlphaFoldDB" id="A0A9J6FSW5"/>
<name>A0A9J6FSW5_HAELO</name>
<dbReference type="Proteomes" id="UP000821853">
    <property type="component" value="Chromosome 2"/>
</dbReference>
<reference evidence="1 2" key="1">
    <citation type="journal article" date="2020" name="Cell">
        <title>Large-Scale Comparative Analyses of Tick Genomes Elucidate Their Genetic Diversity and Vector Capacities.</title>
        <authorList>
            <consortium name="Tick Genome and Microbiome Consortium (TIGMIC)"/>
            <person name="Jia N."/>
            <person name="Wang J."/>
            <person name="Shi W."/>
            <person name="Du L."/>
            <person name="Sun Y."/>
            <person name="Zhan W."/>
            <person name="Jiang J.F."/>
            <person name="Wang Q."/>
            <person name="Zhang B."/>
            <person name="Ji P."/>
            <person name="Bell-Sakyi L."/>
            <person name="Cui X.M."/>
            <person name="Yuan T.T."/>
            <person name="Jiang B.G."/>
            <person name="Yang W.F."/>
            <person name="Lam T.T."/>
            <person name="Chang Q.C."/>
            <person name="Ding S.J."/>
            <person name="Wang X.J."/>
            <person name="Zhu J.G."/>
            <person name="Ruan X.D."/>
            <person name="Zhao L."/>
            <person name="Wei J.T."/>
            <person name="Ye R.Z."/>
            <person name="Que T.C."/>
            <person name="Du C.H."/>
            <person name="Zhou Y.H."/>
            <person name="Cheng J.X."/>
            <person name="Dai P.F."/>
            <person name="Guo W.B."/>
            <person name="Han X.H."/>
            <person name="Huang E.J."/>
            <person name="Li L.F."/>
            <person name="Wei W."/>
            <person name="Gao Y.C."/>
            <person name="Liu J.Z."/>
            <person name="Shao H.Z."/>
            <person name="Wang X."/>
            <person name="Wang C.C."/>
            <person name="Yang T.C."/>
            <person name="Huo Q.B."/>
            <person name="Li W."/>
            <person name="Chen H.Y."/>
            <person name="Chen S.E."/>
            <person name="Zhou L.G."/>
            <person name="Ni X.B."/>
            <person name="Tian J.H."/>
            <person name="Sheng Y."/>
            <person name="Liu T."/>
            <person name="Pan Y.S."/>
            <person name="Xia L.Y."/>
            <person name="Li J."/>
            <person name="Zhao F."/>
            <person name="Cao W.C."/>
        </authorList>
    </citation>
    <scope>NUCLEOTIDE SEQUENCE [LARGE SCALE GENOMIC DNA]</scope>
    <source>
        <strain evidence="1">HaeL-2018</strain>
    </source>
</reference>
<dbReference type="VEuPathDB" id="VectorBase:HLOH_061052"/>
<organism evidence="1 2">
    <name type="scientific">Haemaphysalis longicornis</name>
    <name type="common">Bush tick</name>
    <dbReference type="NCBI Taxonomy" id="44386"/>
    <lineage>
        <taxon>Eukaryota</taxon>
        <taxon>Metazoa</taxon>
        <taxon>Ecdysozoa</taxon>
        <taxon>Arthropoda</taxon>
        <taxon>Chelicerata</taxon>
        <taxon>Arachnida</taxon>
        <taxon>Acari</taxon>
        <taxon>Parasitiformes</taxon>
        <taxon>Ixodida</taxon>
        <taxon>Ixodoidea</taxon>
        <taxon>Ixodidae</taxon>
        <taxon>Haemaphysalinae</taxon>
        <taxon>Haemaphysalis</taxon>
    </lineage>
</organism>
<protein>
    <submittedName>
        <fullName evidence="1">Uncharacterized protein</fullName>
    </submittedName>
</protein>
<proteinExistence type="predicted"/>